<accession>A0A4R2QFA1</accession>
<evidence type="ECO:0008006" key="4">
    <source>
        <dbReference type="Google" id="ProtNLM"/>
    </source>
</evidence>
<reference evidence="2 3" key="1">
    <citation type="submission" date="2019-03" db="EMBL/GenBank/DDBJ databases">
        <title>Genomic Encyclopedia of Type Strains, Phase IV (KMG-IV): sequencing the most valuable type-strain genomes for metagenomic binning, comparative biology and taxonomic classification.</title>
        <authorList>
            <person name="Goeker M."/>
        </authorList>
    </citation>
    <scope>NUCLEOTIDE SEQUENCE [LARGE SCALE GENOMIC DNA]</scope>
    <source>
        <strain evidence="2 3">DSM 45765</strain>
    </source>
</reference>
<dbReference type="InterPro" id="IPR027417">
    <property type="entry name" value="P-loop_NTPase"/>
</dbReference>
<gene>
    <name evidence="2" type="ORF">EV191_1114</name>
</gene>
<dbReference type="AlphaFoldDB" id="A0A4R2QFA1"/>
<evidence type="ECO:0000313" key="2">
    <source>
        <dbReference type="EMBL" id="TCP47800.1"/>
    </source>
</evidence>
<protein>
    <recommendedName>
        <fullName evidence="4">ABC transporter family protein</fullName>
    </recommendedName>
</protein>
<organism evidence="2 3">
    <name type="scientific">Tamaricihabitans halophyticus</name>
    <dbReference type="NCBI Taxonomy" id="1262583"/>
    <lineage>
        <taxon>Bacteria</taxon>
        <taxon>Bacillati</taxon>
        <taxon>Actinomycetota</taxon>
        <taxon>Actinomycetes</taxon>
        <taxon>Pseudonocardiales</taxon>
        <taxon>Pseudonocardiaceae</taxon>
        <taxon>Tamaricihabitans</taxon>
    </lineage>
</organism>
<name>A0A4R2QFA1_9PSEU</name>
<keyword evidence="3" id="KW-1185">Reference proteome</keyword>
<dbReference type="OrthoDB" id="3775353at2"/>
<comment type="caution">
    <text evidence="2">The sequence shown here is derived from an EMBL/GenBank/DDBJ whole genome shotgun (WGS) entry which is preliminary data.</text>
</comment>
<evidence type="ECO:0000313" key="3">
    <source>
        <dbReference type="Proteomes" id="UP000294911"/>
    </source>
</evidence>
<sequence length="236" mass="24936">MRISVERASVQGAHGPLLTATSLEVSTGEVAIVSGDTGHTALGLVLAGRLSPGSGVAGWRATPHAAPDHRALRTRVALIDAPGVSEPDDGLRLRDVVAEELAHARTAAGRRAVTRWLVNQQLTEHADTRMDNLPASVRISALVELVTARASTRVLVLDQPDRHLSEPAGWLPLALRHARHGFAFIVLCRPNTAALLPFPAARIGSTAQPEPTDLRLTDASRTTATGVPADAESDSR</sequence>
<evidence type="ECO:0000256" key="1">
    <source>
        <dbReference type="SAM" id="MobiDB-lite"/>
    </source>
</evidence>
<dbReference type="Gene3D" id="3.40.50.300">
    <property type="entry name" value="P-loop containing nucleotide triphosphate hydrolases"/>
    <property type="match status" value="1"/>
</dbReference>
<dbReference type="Proteomes" id="UP000294911">
    <property type="component" value="Unassembled WGS sequence"/>
</dbReference>
<dbReference type="RefSeq" id="WP_132878950.1">
    <property type="nucleotide sequence ID" value="NZ_SLXQ01000011.1"/>
</dbReference>
<proteinExistence type="predicted"/>
<dbReference type="EMBL" id="SLXQ01000011">
    <property type="protein sequence ID" value="TCP47800.1"/>
    <property type="molecule type" value="Genomic_DNA"/>
</dbReference>
<feature type="region of interest" description="Disordered" evidence="1">
    <location>
        <begin position="206"/>
        <end position="236"/>
    </location>
</feature>